<dbReference type="InParanoid" id="B7G2F2"/>
<evidence type="ECO:0000313" key="8">
    <source>
        <dbReference type="Proteomes" id="UP000000759"/>
    </source>
</evidence>
<dbReference type="FunCoup" id="B7G2F2">
    <property type="interactions" value="1"/>
</dbReference>
<keyword evidence="4" id="KW-0234">DNA repair</keyword>
<dbReference type="PROSITE" id="PS50030">
    <property type="entry name" value="UBA"/>
    <property type="match status" value="1"/>
</dbReference>
<proteinExistence type="inferred from homology"/>
<dbReference type="Proteomes" id="UP000000759">
    <property type="component" value="Chromosome 12"/>
</dbReference>
<dbReference type="GO" id="GO:0035312">
    <property type="term" value="F:5'-3' DNA exonuclease activity"/>
    <property type="evidence" value="ECO:0007669"/>
    <property type="project" value="TreeGrafter"/>
</dbReference>
<dbReference type="EMBL" id="CM000614">
    <property type="protein sequence ID" value="EEC47121.1"/>
    <property type="molecule type" value="Genomic_DNA"/>
</dbReference>
<dbReference type="STRING" id="556484.B7G2F2"/>
<evidence type="ECO:0000256" key="4">
    <source>
        <dbReference type="ARBA" id="ARBA00023204"/>
    </source>
</evidence>
<dbReference type="HOGENOM" id="CLU_005260_2_1_1"/>
<dbReference type="Gene3D" id="3.40.50.12650">
    <property type="match status" value="1"/>
</dbReference>
<gene>
    <name evidence="7" type="ORF">PHATRDRAFT_47094</name>
</gene>
<dbReference type="Gene3D" id="3.60.15.10">
    <property type="entry name" value="Ribonuclease Z/Hydroxyacylglutathione hydrolase-like"/>
    <property type="match status" value="1"/>
</dbReference>
<dbReference type="SMART" id="SM00165">
    <property type="entry name" value="UBA"/>
    <property type="match status" value="1"/>
</dbReference>
<sequence>MNSSSVCHEIPDCPRLFVDAFRGAYLQKTRNPDNVFILSHWHGDHYGSLPRDGKYQGPSLIHCTPTTAALLREIHQVPEKYVVEHGYGETWLFHPLGNTKGLSTVQITFYDANHCPGAAIIVVEMADGKVHLHTGDMRYHTMMNVYPILERAASSRAIDTVLLDTTYSDPKHNFQPQEAAIDAIAAYSEGLLGTSRKCCSNVLILLSCYSIGKEKVLWEVSSRTNQLVYVNDRKMRMMRCIQKHHESSSQIVQRCTTDPNATDIHVIPMGLAGELWPYFQPNYWACAEYAKALETEYTKVVAFIPTGWADGSKWNKKNATSKFDCKGIEVEIRLISYSEHSSFSELKTFVEFLRPRKVVPTVFKDDRDRVKIEGRFAIDSGRAKQSFFSTMTSKSSNIGKQVLPGAATRLDPFPKRPKLNMSRSSPLKQKEGHVEKLASMRLMGFSADAANGALVESKGNIEEAVGLLITGKTKLPPTAEVIDLSGTNDVVESKSVPATPCEK</sequence>
<dbReference type="RefSeq" id="XP_002181198.1">
    <property type="nucleotide sequence ID" value="XM_002181162.1"/>
</dbReference>
<keyword evidence="3" id="KW-0227">DNA damage</keyword>
<keyword evidence="5" id="KW-0539">Nucleus</keyword>
<dbReference type="KEGG" id="pti:PHATRDRAFT_47094"/>
<dbReference type="SUPFAM" id="SSF56281">
    <property type="entry name" value="Metallo-hydrolase/oxidoreductase"/>
    <property type="match status" value="1"/>
</dbReference>
<evidence type="ECO:0000256" key="3">
    <source>
        <dbReference type="ARBA" id="ARBA00022763"/>
    </source>
</evidence>
<organism evidence="7 8">
    <name type="scientific">Phaeodactylum tricornutum (strain CCAP 1055/1)</name>
    <dbReference type="NCBI Taxonomy" id="556484"/>
    <lineage>
        <taxon>Eukaryota</taxon>
        <taxon>Sar</taxon>
        <taxon>Stramenopiles</taxon>
        <taxon>Ochrophyta</taxon>
        <taxon>Bacillariophyta</taxon>
        <taxon>Bacillariophyceae</taxon>
        <taxon>Bacillariophycidae</taxon>
        <taxon>Naviculales</taxon>
        <taxon>Phaeodactylaceae</taxon>
        <taxon>Phaeodactylum</taxon>
    </lineage>
</organism>
<dbReference type="InterPro" id="IPR015940">
    <property type="entry name" value="UBA"/>
</dbReference>
<dbReference type="InterPro" id="IPR009060">
    <property type="entry name" value="UBA-like_sf"/>
</dbReference>
<evidence type="ECO:0000256" key="5">
    <source>
        <dbReference type="ARBA" id="ARBA00023242"/>
    </source>
</evidence>
<keyword evidence="8" id="KW-1185">Reference proteome</keyword>
<dbReference type="AlphaFoldDB" id="B7G2F2"/>
<dbReference type="GO" id="GO:0003684">
    <property type="term" value="F:damaged DNA binding"/>
    <property type="evidence" value="ECO:0007669"/>
    <property type="project" value="TreeGrafter"/>
</dbReference>
<evidence type="ECO:0000256" key="1">
    <source>
        <dbReference type="ARBA" id="ARBA00004123"/>
    </source>
</evidence>
<dbReference type="PANTHER" id="PTHR23240">
    <property type="entry name" value="DNA CROSS-LINK REPAIR PROTEIN PSO2/SNM1-RELATED"/>
    <property type="match status" value="1"/>
</dbReference>
<dbReference type="CDD" id="cd14270">
    <property type="entry name" value="UBA"/>
    <property type="match status" value="1"/>
</dbReference>
<evidence type="ECO:0000256" key="2">
    <source>
        <dbReference type="ARBA" id="ARBA00010304"/>
    </source>
</evidence>
<dbReference type="InterPro" id="IPR036866">
    <property type="entry name" value="RibonucZ/Hydroxyglut_hydro"/>
</dbReference>
<dbReference type="Gene3D" id="1.10.8.10">
    <property type="entry name" value="DNA helicase RuvA subunit, C-terminal domain"/>
    <property type="match status" value="1"/>
</dbReference>
<name>B7G2F2_PHATC</name>
<comment type="similarity">
    <text evidence="2">Belongs to the DNA repair metallo-beta-lactamase (DRMBL) family.</text>
</comment>
<dbReference type="PaxDb" id="2850-Phatr47094"/>
<evidence type="ECO:0000259" key="6">
    <source>
        <dbReference type="PROSITE" id="PS50030"/>
    </source>
</evidence>
<accession>B7G2F2</accession>
<dbReference type="GO" id="GO:0036297">
    <property type="term" value="P:interstrand cross-link repair"/>
    <property type="evidence" value="ECO:0007669"/>
    <property type="project" value="TreeGrafter"/>
</dbReference>
<dbReference type="PANTHER" id="PTHR23240:SF6">
    <property type="entry name" value="DNA CROSS-LINK REPAIR 1A PROTEIN"/>
    <property type="match status" value="1"/>
</dbReference>
<dbReference type="eggNOG" id="KOG1361">
    <property type="taxonomic scope" value="Eukaryota"/>
</dbReference>
<dbReference type="GeneID" id="7202010"/>
<reference evidence="7 8" key="1">
    <citation type="journal article" date="2008" name="Nature">
        <title>The Phaeodactylum genome reveals the evolutionary history of diatom genomes.</title>
        <authorList>
            <person name="Bowler C."/>
            <person name="Allen A.E."/>
            <person name="Badger J.H."/>
            <person name="Grimwood J."/>
            <person name="Jabbari K."/>
            <person name="Kuo A."/>
            <person name="Maheswari U."/>
            <person name="Martens C."/>
            <person name="Maumus F."/>
            <person name="Otillar R.P."/>
            <person name="Rayko E."/>
            <person name="Salamov A."/>
            <person name="Vandepoele K."/>
            <person name="Beszteri B."/>
            <person name="Gruber A."/>
            <person name="Heijde M."/>
            <person name="Katinka M."/>
            <person name="Mock T."/>
            <person name="Valentin K."/>
            <person name="Verret F."/>
            <person name="Berges J.A."/>
            <person name="Brownlee C."/>
            <person name="Cadoret J.P."/>
            <person name="Chiovitti A."/>
            <person name="Choi C.J."/>
            <person name="Coesel S."/>
            <person name="De Martino A."/>
            <person name="Detter J.C."/>
            <person name="Durkin C."/>
            <person name="Falciatore A."/>
            <person name="Fournet J."/>
            <person name="Haruta M."/>
            <person name="Huysman M.J."/>
            <person name="Jenkins B.D."/>
            <person name="Jiroutova K."/>
            <person name="Jorgensen R.E."/>
            <person name="Joubert Y."/>
            <person name="Kaplan A."/>
            <person name="Kroger N."/>
            <person name="Kroth P.G."/>
            <person name="La Roche J."/>
            <person name="Lindquist E."/>
            <person name="Lommer M."/>
            <person name="Martin-Jezequel V."/>
            <person name="Lopez P.J."/>
            <person name="Lucas S."/>
            <person name="Mangogna M."/>
            <person name="McGinnis K."/>
            <person name="Medlin L.K."/>
            <person name="Montsant A."/>
            <person name="Oudot-Le Secq M.P."/>
            <person name="Napoli C."/>
            <person name="Obornik M."/>
            <person name="Parker M.S."/>
            <person name="Petit J.L."/>
            <person name="Porcel B.M."/>
            <person name="Poulsen N."/>
            <person name="Robison M."/>
            <person name="Rychlewski L."/>
            <person name="Rynearson T.A."/>
            <person name="Schmutz J."/>
            <person name="Shapiro H."/>
            <person name="Siaut M."/>
            <person name="Stanley M."/>
            <person name="Sussman M.R."/>
            <person name="Taylor A.R."/>
            <person name="Vardi A."/>
            <person name="von Dassow P."/>
            <person name="Vyverman W."/>
            <person name="Willis A."/>
            <person name="Wyrwicz L.S."/>
            <person name="Rokhsar D.S."/>
            <person name="Weissenbach J."/>
            <person name="Armbrust E.V."/>
            <person name="Green B.R."/>
            <person name="Van de Peer Y."/>
            <person name="Grigoriev I.V."/>
        </authorList>
    </citation>
    <scope>NUCLEOTIDE SEQUENCE [LARGE SCALE GENOMIC DNA]</scope>
    <source>
        <strain evidence="7 8">CCAP 1055/1</strain>
    </source>
</reference>
<dbReference type="Pfam" id="PF07522">
    <property type="entry name" value="DRMBL"/>
    <property type="match status" value="1"/>
</dbReference>
<evidence type="ECO:0000313" key="7">
    <source>
        <dbReference type="EMBL" id="EEC47121.1"/>
    </source>
</evidence>
<dbReference type="InterPro" id="IPR011084">
    <property type="entry name" value="DRMBL"/>
</dbReference>
<comment type="subcellular location">
    <subcellularLocation>
        <location evidence="1">Nucleus</location>
    </subcellularLocation>
</comment>
<protein>
    <recommendedName>
        <fullName evidence="6">UBA domain-containing protein</fullName>
    </recommendedName>
</protein>
<feature type="domain" description="UBA" evidence="6">
    <location>
        <begin position="426"/>
        <end position="471"/>
    </location>
</feature>
<dbReference type="SUPFAM" id="SSF46934">
    <property type="entry name" value="UBA-like"/>
    <property type="match status" value="1"/>
</dbReference>
<dbReference type="OrthoDB" id="262529at2759"/>
<dbReference type="GO" id="GO:0005634">
    <property type="term" value="C:nucleus"/>
    <property type="evidence" value="ECO:0007669"/>
    <property type="project" value="UniProtKB-SubCell"/>
</dbReference>
<reference evidence="8" key="2">
    <citation type="submission" date="2008-08" db="EMBL/GenBank/DDBJ databases">
        <authorList>
            <consortium name="Diatom Consortium"/>
            <person name="Grigoriev I."/>
            <person name="Grimwood J."/>
            <person name="Kuo A."/>
            <person name="Otillar R.P."/>
            <person name="Salamov A."/>
            <person name="Detter J.C."/>
            <person name="Lindquist E."/>
            <person name="Shapiro H."/>
            <person name="Lucas S."/>
            <person name="Glavina del Rio T."/>
            <person name="Pitluck S."/>
            <person name="Rokhsar D."/>
            <person name="Bowler C."/>
        </authorList>
    </citation>
    <scope>GENOME REANNOTATION</scope>
    <source>
        <strain evidence="8">CCAP 1055/1</strain>
    </source>
</reference>
<dbReference type="GO" id="GO:0006303">
    <property type="term" value="P:double-strand break repair via nonhomologous end joining"/>
    <property type="evidence" value="ECO:0007669"/>
    <property type="project" value="TreeGrafter"/>
</dbReference>